<dbReference type="Gene3D" id="3.30.1460.50">
    <property type="match status" value="1"/>
</dbReference>
<sequence length="279" mass="31431">MSGCALNEKEFFSCCQLLLQQSEHLRDGWSWEAVQGSEEGYLRKTVLRSVLADCYDAQKQTETASDSVSPVSAHPIQELQQQERTQPVVATCFHSDGIIGDDGDEDDAVCVLSEGSSHVLQYEYHILYSCSYSAPVLYFRAFTLEGRSLTLEDVWSSVHPNFRHCLQNSPLTAITQQEHPLLGQPFFMLHPCRTEEFMRPVLQEAQEQPRLGTSTPVVQLSDLRYDCTMLLLVTTVNSTRHAVTPGEMSPPSQMVWSVKMVACRFKFIASPTHIHCHCT</sequence>
<gene>
    <name evidence="7" type="primary">fam110b</name>
</gene>
<name>I3JTK2_ORENI</name>
<dbReference type="GO" id="GO:0032446">
    <property type="term" value="P:protein modification by small protein conjugation"/>
    <property type="evidence" value="ECO:0007669"/>
    <property type="project" value="TreeGrafter"/>
</dbReference>
<keyword evidence="4" id="KW-0833">Ubl conjugation pathway</keyword>
<evidence type="ECO:0000313" key="8">
    <source>
        <dbReference type="Proteomes" id="UP000005207"/>
    </source>
</evidence>
<dbReference type="InterPro" id="IPR007135">
    <property type="entry name" value="Atg3/Atg10"/>
</dbReference>
<evidence type="ECO:0000313" key="7">
    <source>
        <dbReference type="Ensembl" id="ENSONIP00000012197.2"/>
    </source>
</evidence>
<evidence type="ECO:0000256" key="5">
    <source>
        <dbReference type="ARBA" id="ARBA00023006"/>
    </source>
</evidence>
<reference evidence="7" key="2">
    <citation type="submission" date="2025-08" db="UniProtKB">
        <authorList>
            <consortium name="Ensembl"/>
        </authorList>
    </citation>
    <scope>IDENTIFICATION</scope>
</reference>
<keyword evidence="8" id="KW-1185">Reference proteome</keyword>
<dbReference type="GO" id="GO:0005829">
    <property type="term" value="C:cytosol"/>
    <property type="evidence" value="ECO:0007669"/>
    <property type="project" value="TreeGrafter"/>
</dbReference>
<keyword evidence="3" id="KW-0808">Transferase</keyword>
<dbReference type="Pfam" id="PF03987">
    <property type="entry name" value="Autophagy_act_C"/>
    <property type="match status" value="1"/>
</dbReference>
<dbReference type="GeneTree" id="ENSGT00390000000924"/>
<evidence type="ECO:0000256" key="2">
    <source>
        <dbReference type="ARBA" id="ARBA00021099"/>
    </source>
</evidence>
<evidence type="ECO:0000256" key="6">
    <source>
        <dbReference type="ARBA" id="ARBA00029833"/>
    </source>
</evidence>
<dbReference type="STRING" id="8128.ENSONIP00000039766"/>
<keyword evidence="5" id="KW-0072">Autophagy</keyword>
<protein>
    <recommendedName>
        <fullName evidence="2">Ubiquitin-like-conjugating enzyme ATG10</fullName>
    </recommendedName>
    <alternativeName>
        <fullName evidence="6">Autophagy-related protein 10</fullName>
    </alternativeName>
</protein>
<evidence type="ECO:0000256" key="4">
    <source>
        <dbReference type="ARBA" id="ARBA00022786"/>
    </source>
</evidence>
<dbReference type="eggNOG" id="KOG4741">
    <property type="taxonomic scope" value="Eukaryota"/>
</dbReference>
<accession>I3JTK2</accession>
<reference evidence="8" key="1">
    <citation type="submission" date="2012-01" db="EMBL/GenBank/DDBJ databases">
        <title>The Genome Sequence of Oreochromis niloticus (Nile Tilapia).</title>
        <authorList>
            <consortium name="Broad Institute Genome Assembly Team"/>
            <consortium name="Broad Institute Sequencing Platform"/>
            <person name="Di Palma F."/>
            <person name="Johnson J."/>
            <person name="Lander E.S."/>
            <person name="Lindblad-Toh K."/>
        </authorList>
    </citation>
    <scope>NUCLEOTIDE SEQUENCE [LARGE SCALE GENOMIC DNA]</scope>
</reference>
<evidence type="ECO:0000256" key="1">
    <source>
        <dbReference type="ARBA" id="ARBA00005696"/>
    </source>
</evidence>
<dbReference type="GO" id="GO:0061651">
    <property type="term" value="F:Atg12 conjugating enzyme activity"/>
    <property type="evidence" value="ECO:0007669"/>
    <property type="project" value="TreeGrafter"/>
</dbReference>
<dbReference type="PANTHER" id="PTHR14957">
    <property type="entry name" value="UBIQUITIN-LIKE-CONJUGATING ENZYME ATG10"/>
    <property type="match status" value="1"/>
</dbReference>
<dbReference type="HOGENOM" id="CLU_072332_3_0_1"/>
<dbReference type="GO" id="GO:0000422">
    <property type="term" value="P:autophagy of mitochondrion"/>
    <property type="evidence" value="ECO:0007669"/>
    <property type="project" value="TreeGrafter"/>
</dbReference>
<dbReference type="OMA" id="CRTEDFM"/>
<dbReference type="PANTHER" id="PTHR14957:SF1">
    <property type="entry name" value="UBIQUITIN-LIKE-CONJUGATING ENZYME ATG10"/>
    <property type="match status" value="1"/>
</dbReference>
<organism evidence="7 8">
    <name type="scientific">Oreochromis niloticus</name>
    <name type="common">Nile tilapia</name>
    <name type="synonym">Tilapia nilotica</name>
    <dbReference type="NCBI Taxonomy" id="8128"/>
    <lineage>
        <taxon>Eukaryota</taxon>
        <taxon>Metazoa</taxon>
        <taxon>Chordata</taxon>
        <taxon>Craniata</taxon>
        <taxon>Vertebrata</taxon>
        <taxon>Euteleostomi</taxon>
        <taxon>Actinopterygii</taxon>
        <taxon>Neopterygii</taxon>
        <taxon>Teleostei</taxon>
        <taxon>Neoteleostei</taxon>
        <taxon>Acanthomorphata</taxon>
        <taxon>Ovalentaria</taxon>
        <taxon>Cichlomorphae</taxon>
        <taxon>Cichliformes</taxon>
        <taxon>Cichlidae</taxon>
        <taxon>African cichlids</taxon>
        <taxon>Pseudocrenilabrinae</taxon>
        <taxon>Oreochromini</taxon>
        <taxon>Oreochromis</taxon>
    </lineage>
</organism>
<dbReference type="GO" id="GO:0000045">
    <property type="term" value="P:autophagosome assembly"/>
    <property type="evidence" value="ECO:0007669"/>
    <property type="project" value="TreeGrafter"/>
</dbReference>
<dbReference type="Ensembl" id="ENSONIT00000012206.2">
    <property type="protein sequence ID" value="ENSONIP00000012197.2"/>
    <property type="gene ID" value="ENSONIG00000009710.2"/>
</dbReference>
<dbReference type="AlphaFoldDB" id="I3JTK2"/>
<proteinExistence type="inferred from homology"/>
<comment type="similarity">
    <text evidence="1">Belongs to the ATG10 family.</text>
</comment>
<dbReference type="Proteomes" id="UP000005207">
    <property type="component" value="Linkage group LG18"/>
</dbReference>
<reference evidence="7" key="3">
    <citation type="submission" date="2025-09" db="UniProtKB">
        <authorList>
            <consortium name="Ensembl"/>
        </authorList>
    </citation>
    <scope>IDENTIFICATION</scope>
</reference>
<evidence type="ECO:0000256" key="3">
    <source>
        <dbReference type="ARBA" id="ARBA00022679"/>
    </source>
</evidence>